<feature type="transmembrane region" description="Helical" evidence="1">
    <location>
        <begin position="105"/>
        <end position="127"/>
    </location>
</feature>
<keyword evidence="1" id="KW-0812">Transmembrane</keyword>
<organism evidence="2 3">
    <name type="scientific">Actomonas aquatica</name>
    <dbReference type="NCBI Taxonomy" id="2866162"/>
    <lineage>
        <taxon>Bacteria</taxon>
        <taxon>Pseudomonadati</taxon>
        <taxon>Verrucomicrobiota</taxon>
        <taxon>Opitutia</taxon>
        <taxon>Opitutales</taxon>
        <taxon>Opitutaceae</taxon>
        <taxon>Actomonas</taxon>
    </lineage>
</organism>
<evidence type="ECO:0000256" key="1">
    <source>
        <dbReference type="SAM" id="Phobius"/>
    </source>
</evidence>
<reference evidence="2 3" key="1">
    <citation type="submission" date="2023-12" db="EMBL/GenBank/DDBJ databases">
        <title>Description of an unclassified Opitutus bacterium of Verrucomicrobiota.</title>
        <authorList>
            <person name="Zhang D.-F."/>
        </authorList>
    </citation>
    <scope>NUCLEOTIDE SEQUENCE [LARGE SCALE GENOMIC DNA]</scope>
    <source>
        <strain evidence="2 3">WL0086</strain>
    </source>
</reference>
<keyword evidence="1" id="KW-0472">Membrane</keyword>
<feature type="transmembrane region" description="Helical" evidence="1">
    <location>
        <begin position="27"/>
        <end position="53"/>
    </location>
</feature>
<sequence>MTASASPPLPTSLAELERRHQRFARTVALCLCSLPLLFSAQLLLLWLANPIYADMFADFGAQLPAPTQWLIDYRYGLGLVGVFVPIVSVIAALQADPAKSVLLSTALGLLSFLIAQAASLAMFLPIFQLGAVTEGL</sequence>
<evidence type="ECO:0000313" key="3">
    <source>
        <dbReference type="Proteomes" id="UP000738431"/>
    </source>
</evidence>
<dbReference type="EMBL" id="CP139781">
    <property type="protein sequence ID" value="WRQ86691.1"/>
    <property type="molecule type" value="Genomic_DNA"/>
</dbReference>
<keyword evidence="1" id="KW-1133">Transmembrane helix</keyword>
<evidence type="ECO:0000313" key="2">
    <source>
        <dbReference type="EMBL" id="WRQ86691.1"/>
    </source>
</evidence>
<keyword evidence="3" id="KW-1185">Reference proteome</keyword>
<proteinExistence type="predicted"/>
<accession>A0ABZ1C594</accession>
<dbReference type="RefSeq" id="WP_221030528.1">
    <property type="nucleotide sequence ID" value="NZ_CP139781.1"/>
</dbReference>
<dbReference type="Proteomes" id="UP000738431">
    <property type="component" value="Chromosome"/>
</dbReference>
<name>A0ABZ1C594_9BACT</name>
<feature type="transmembrane region" description="Helical" evidence="1">
    <location>
        <begin position="73"/>
        <end position="93"/>
    </location>
</feature>
<gene>
    <name evidence="2" type="ORF">K1X11_017905</name>
</gene>
<protein>
    <submittedName>
        <fullName evidence="2">Uncharacterized protein</fullName>
    </submittedName>
</protein>